<organism evidence="2 3">
    <name type="scientific">Aeromicrobium flavum</name>
    <dbReference type="NCBI Taxonomy" id="416568"/>
    <lineage>
        <taxon>Bacteria</taxon>
        <taxon>Bacillati</taxon>
        <taxon>Actinomycetota</taxon>
        <taxon>Actinomycetes</taxon>
        <taxon>Propionibacteriales</taxon>
        <taxon>Nocardioidaceae</taxon>
        <taxon>Aeromicrobium</taxon>
    </lineage>
</organism>
<dbReference type="OrthoDB" id="3786257at2"/>
<gene>
    <name evidence="2" type="ORF">AFL01nite_12450</name>
</gene>
<sequence>MSRTDRVSARWAGVLLACALALGLAVGGGVIAVTQAVPPGSTSTDAPPRETQRPGPELIPARTDDGKQGFIRVDEMNRANPRELGTPEVVLNVYAEDGRTKIGVYTAAVTTVE</sequence>
<accession>A0A512HU00</accession>
<name>A0A512HU00_9ACTN</name>
<dbReference type="RefSeq" id="WP_146826524.1">
    <property type="nucleotide sequence ID" value="NZ_BAAAYQ010000001.1"/>
</dbReference>
<dbReference type="EMBL" id="BJZQ01000004">
    <property type="protein sequence ID" value="GEO88918.1"/>
    <property type="molecule type" value="Genomic_DNA"/>
</dbReference>
<evidence type="ECO:0000313" key="3">
    <source>
        <dbReference type="Proteomes" id="UP000321769"/>
    </source>
</evidence>
<reference evidence="2 3" key="1">
    <citation type="submission" date="2019-07" db="EMBL/GenBank/DDBJ databases">
        <title>Whole genome shotgun sequence of Aeromicrobium flavum NBRC 107625.</title>
        <authorList>
            <person name="Hosoyama A."/>
            <person name="Uohara A."/>
            <person name="Ohji S."/>
            <person name="Ichikawa N."/>
        </authorList>
    </citation>
    <scope>NUCLEOTIDE SEQUENCE [LARGE SCALE GENOMIC DNA]</scope>
    <source>
        <strain evidence="2 3">NBRC 107625</strain>
    </source>
</reference>
<feature type="region of interest" description="Disordered" evidence="1">
    <location>
        <begin position="38"/>
        <end position="67"/>
    </location>
</feature>
<dbReference type="AlphaFoldDB" id="A0A512HU00"/>
<comment type="caution">
    <text evidence="2">The sequence shown here is derived from an EMBL/GenBank/DDBJ whole genome shotgun (WGS) entry which is preliminary data.</text>
</comment>
<evidence type="ECO:0000313" key="2">
    <source>
        <dbReference type="EMBL" id="GEO88918.1"/>
    </source>
</evidence>
<proteinExistence type="predicted"/>
<keyword evidence="3" id="KW-1185">Reference proteome</keyword>
<protein>
    <submittedName>
        <fullName evidence="2">Uncharacterized protein</fullName>
    </submittedName>
</protein>
<dbReference type="Proteomes" id="UP000321769">
    <property type="component" value="Unassembled WGS sequence"/>
</dbReference>
<evidence type="ECO:0000256" key="1">
    <source>
        <dbReference type="SAM" id="MobiDB-lite"/>
    </source>
</evidence>